<evidence type="ECO:0000256" key="5">
    <source>
        <dbReference type="ARBA" id="ARBA00023136"/>
    </source>
</evidence>
<feature type="transmembrane region" description="Helical" evidence="6">
    <location>
        <begin position="45"/>
        <end position="69"/>
    </location>
</feature>
<dbReference type="OrthoDB" id="43026at2157"/>
<accession>A0A2V2NLM0</accession>
<evidence type="ECO:0000256" key="1">
    <source>
        <dbReference type="ARBA" id="ARBA00004651"/>
    </source>
</evidence>
<keyword evidence="2" id="KW-1003">Cell membrane</keyword>
<keyword evidence="5 6" id="KW-0472">Membrane</keyword>
<keyword evidence="4 6" id="KW-1133">Transmembrane helix</keyword>
<feature type="transmembrane region" description="Helical" evidence="6">
    <location>
        <begin position="90"/>
        <end position="118"/>
    </location>
</feature>
<dbReference type="GO" id="GO:0005886">
    <property type="term" value="C:plasma membrane"/>
    <property type="evidence" value="ECO:0007669"/>
    <property type="project" value="UniProtKB-SubCell"/>
</dbReference>
<organism evidence="7 8">
    <name type="scientific">Methanospirillum stamsii</name>
    <dbReference type="NCBI Taxonomy" id="1277351"/>
    <lineage>
        <taxon>Archaea</taxon>
        <taxon>Methanobacteriati</taxon>
        <taxon>Methanobacteriota</taxon>
        <taxon>Stenosarchaea group</taxon>
        <taxon>Methanomicrobia</taxon>
        <taxon>Methanomicrobiales</taxon>
        <taxon>Methanospirillaceae</taxon>
        <taxon>Methanospirillum</taxon>
    </lineage>
</organism>
<evidence type="ECO:0000313" key="7">
    <source>
        <dbReference type="EMBL" id="PWR76223.1"/>
    </source>
</evidence>
<dbReference type="RefSeq" id="WP_109939183.1">
    <property type="nucleotide sequence ID" value="NZ_CP176366.1"/>
</dbReference>
<protein>
    <submittedName>
        <fullName evidence="7">Amino acid permease</fullName>
    </submittedName>
</protein>
<evidence type="ECO:0000256" key="4">
    <source>
        <dbReference type="ARBA" id="ARBA00022989"/>
    </source>
</evidence>
<dbReference type="GeneID" id="97610653"/>
<comment type="subcellular location">
    <subcellularLocation>
        <location evidence="1">Cell membrane</location>
        <topology evidence="1">Multi-pass membrane protein</topology>
    </subcellularLocation>
</comment>
<dbReference type="PANTHER" id="PTHR42770:SF13">
    <property type="entry name" value="L-METHIONINE_BRANCHED-CHAIN AMINO ACID EXPORTER YJEH"/>
    <property type="match status" value="1"/>
</dbReference>
<dbReference type="Proteomes" id="UP000245934">
    <property type="component" value="Unassembled WGS sequence"/>
</dbReference>
<evidence type="ECO:0000256" key="2">
    <source>
        <dbReference type="ARBA" id="ARBA00022475"/>
    </source>
</evidence>
<feature type="transmembrane region" description="Helical" evidence="6">
    <location>
        <begin position="344"/>
        <end position="370"/>
    </location>
</feature>
<reference evidence="7 8" key="1">
    <citation type="submission" date="2018-05" db="EMBL/GenBank/DDBJ databases">
        <title>Draft genome of Methanospirillum stamsii Pt1.</title>
        <authorList>
            <person name="Dueholm M.S."/>
            <person name="Nielsen P.H."/>
            <person name="Bakmann L.F."/>
            <person name="Otzen D.E."/>
        </authorList>
    </citation>
    <scope>NUCLEOTIDE SEQUENCE [LARGE SCALE GENOMIC DNA]</scope>
    <source>
        <strain evidence="7 8">Pt1</strain>
    </source>
</reference>
<comment type="caution">
    <text evidence="7">The sequence shown here is derived from an EMBL/GenBank/DDBJ whole genome shotgun (WGS) entry which is preliminary data.</text>
</comment>
<keyword evidence="3 6" id="KW-0812">Transmembrane</keyword>
<feature type="transmembrane region" description="Helical" evidence="6">
    <location>
        <begin position="124"/>
        <end position="142"/>
    </location>
</feature>
<evidence type="ECO:0000313" key="8">
    <source>
        <dbReference type="Proteomes" id="UP000245934"/>
    </source>
</evidence>
<feature type="transmembrane region" description="Helical" evidence="6">
    <location>
        <begin position="268"/>
        <end position="288"/>
    </location>
</feature>
<feature type="transmembrane region" description="Helical" evidence="6">
    <location>
        <begin position="382"/>
        <end position="411"/>
    </location>
</feature>
<dbReference type="InterPro" id="IPR002293">
    <property type="entry name" value="AA/rel_permease1"/>
</dbReference>
<dbReference type="PANTHER" id="PTHR42770">
    <property type="entry name" value="AMINO ACID TRANSPORTER-RELATED"/>
    <property type="match status" value="1"/>
</dbReference>
<name>A0A2V2NLM0_9EURY</name>
<feature type="transmembrane region" description="Helical" evidence="6">
    <location>
        <begin position="295"/>
        <end position="313"/>
    </location>
</feature>
<dbReference type="Gene3D" id="1.20.1740.10">
    <property type="entry name" value="Amino acid/polyamine transporter I"/>
    <property type="match status" value="1"/>
</dbReference>
<dbReference type="InterPro" id="IPR050367">
    <property type="entry name" value="APC_superfamily"/>
</dbReference>
<keyword evidence="8" id="KW-1185">Reference proteome</keyword>
<feature type="transmembrane region" description="Helical" evidence="6">
    <location>
        <begin position="12"/>
        <end position="33"/>
    </location>
</feature>
<dbReference type="Pfam" id="PF13520">
    <property type="entry name" value="AA_permease_2"/>
    <property type="match status" value="1"/>
</dbReference>
<dbReference type="EMBL" id="QGMZ01000003">
    <property type="protein sequence ID" value="PWR76223.1"/>
    <property type="molecule type" value="Genomic_DNA"/>
</dbReference>
<dbReference type="PIRSF" id="PIRSF006060">
    <property type="entry name" value="AA_transporter"/>
    <property type="match status" value="1"/>
</dbReference>
<proteinExistence type="predicted"/>
<feature type="transmembrane region" description="Helical" evidence="6">
    <location>
        <begin position="319"/>
        <end position="337"/>
    </location>
</feature>
<feature type="transmembrane region" description="Helical" evidence="6">
    <location>
        <begin position="224"/>
        <end position="248"/>
    </location>
</feature>
<evidence type="ECO:0000256" key="6">
    <source>
        <dbReference type="SAM" id="Phobius"/>
    </source>
</evidence>
<gene>
    <name evidence="7" type="ORF">DLD82_00685</name>
</gene>
<feature type="transmembrane region" description="Helical" evidence="6">
    <location>
        <begin position="154"/>
        <end position="173"/>
    </location>
</feature>
<evidence type="ECO:0000256" key="3">
    <source>
        <dbReference type="ARBA" id="ARBA00022692"/>
    </source>
</evidence>
<dbReference type="AlphaFoldDB" id="A0A2V2NLM0"/>
<dbReference type="PROSITE" id="PS51257">
    <property type="entry name" value="PROKAR_LIPOPROTEIN"/>
    <property type="match status" value="1"/>
</dbReference>
<feature type="transmembrane region" description="Helical" evidence="6">
    <location>
        <begin position="185"/>
        <end position="203"/>
    </location>
</feature>
<dbReference type="GO" id="GO:0022857">
    <property type="term" value="F:transmembrane transporter activity"/>
    <property type="evidence" value="ECO:0007669"/>
    <property type="project" value="InterPro"/>
</dbReference>
<sequence length="421" mass="45446">MVFRPTDRSLLRLHHIVALYIGAVLGCGILILPGLAAEIAGPASLISWGFIILLALPMALCMGMLSARFPNDGGVSYFVTLAFNEKIGSLIGWFFLVSTIIGVPVLALTGAGYIAFAFGLEESFRIGIAVAILCFGIFLNYVGMRVTSQVQITVVLATICILVGAILGSFRSVDPINFVPFIPEGWMSIGYATTLLFWSYIGWEAVTHVAEEFENPMRDVVRGTIIASIIIGLLYFLTAYVVVGTHAYGPGMSDVSLLYLIETSFGTYGSVITGITGLFVCLAPTISYIGAASRLGYSLAVTGYAPSFLARLSPKYYTQVGGLIFLSLCFFSIIGLYRTEYLPLAFLIQLPNATFILTYIGGSAAGLVLLKDSKIALLLSGISLVLTACVFCFVSWAVLFPVAIVLLWHIYCSKIKRQKKL</sequence>